<proteinExistence type="predicted"/>
<evidence type="ECO:0000313" key="1">
    <source>
        <dbReference type="EMBL" id="GFY09196.1"/>
    </source>
</evidence>
<evidence type="ECO:0000313" key="2">
    <source>
        <dbReference type="Proteomes" id="UP000887159"/>
    </source>
</evidence>
<sequence>MTCRRIRAHYEQLSEFVRGRIIGLKEAGWANWRIAHHMGRRDAGKNGWTVADFSVMMITVDLGTQQYPGLISQQDNGRSHTARVAMNCLTALHQLGLTRRNKRNEKI</sequence>
<comment type="caution">
    <text evidence="1">The sequence shown here is derived from an EMBL/GenBank/DDBJ whole genome shotgun (WGS) entry which is preliminary data.</text>
</comment>
<dbReference type="Proteomes" id="UP000887159">
    <property type="component" value="Unassembled WGS sequence"/>
</dbReference>
<dbReference type="EMBL" id="BMAU01021284">
    <property type="protein sequence ID" value="GFY09196.1"/>
    <property type="molecule type" value="Genomic_DNA"/>
</dbReference>
<reference evidence="1" key="1">
    <citation type="submission" date="2020-08" db="EMBL/GenBank/DDBJ databases">
        <title>Multicomponent nature underlies the extraordinary mechanical properties of spider dragline silk.</title>
        <authorList>
            <person name="Kono N."/>
            <person name="Nakamura H."/>
            <person name="Mori M."/>
            <person name="Yoshida Y."/>
            <person name="Ohtoshi R."/>
            <person name="Malay A.D."/>
            <person name="Moran D.A.P."/>
            <person name="Tomita M."/>
            <person name="Numata K."/>
            <person name="Arakawa K."/>
        </authorList>
    </citation>
    <scope>NUCLEOTIDE SEQUENCE</scope>
</reference>
<protein>
    <submittedName>
        <fullName evidence="1">Uncharacterized protein</fullName>
    </submittedName>
</protein>
<keyword evidence="2" id="KW-1185">Reference proteome</keyword>
<accession>A0A8X6SBJ0</accession>
<dbReference type="AlphaFoldDB" id="A0A8X6SBJ0"/>
<organism evidence="1 2">
    <name type="scientific">Trichonephila clavipes</name>
    <name type="common">Golden silk orbweaver</name>
    <name type="synonym">Nephila clavipes</name>
    <dbReference type="NCBI Taxonomy" id="2585209"/>
    <lineage>
        <taxon>Eukaryota</taxon>
        <taxon>Metazoa</taxon>
        <taxon>Ecdysozoa</taxon>
        <taxon>Arthropoda</taxon>
        <taxon>Chelicerata</taxon>
        <taxon>Arachnida</taxon>
        <taxon>Araneae</taxon>
        <taxon>Araneomorphae</taxon>
        <taxon>Entelegynae</taxon>
        <taxon>Araneoidea</taxon>
        <taxon>Nephilidae</taxon>
        <taxon>Trichonephila</taxon>
    </lineage>
</organism>
<gene>
    <name evidence="1" type="ORF">TNCV_4663861</name>
</gene>
<name>A0A8X6SBJ0_TRICX</name>